<dbReference type="Gene3D" id="3.40.50.150">
    <property type="entry name" value="Vaccinia Virus protein VP39"/>
    <property type="match status" value="1"/>
</dbReference>
<dbReference type="Pfam" id="PF13578">
    <property type="entry name" value="Methyltransf_24"/>
    <property type="match status" value="1"/>
</dbReference>
<dbReference type="AlphaFoldDB" id="A0A6C0KK16"/>
<sequence>MTPKLIVELGVYEGQSTKIFDLVNREYNSSLISCDVQPPASFNYNAIHNAAFIMMDDIQFSKIFAANDPRRIDVLFIDTSHLYDHTVQEINSWFPLLSDKALVMMHDTHLDGNGYYRKNGNKGVNWNNERGVIRAIEEYFGFQCNEKEDFQMIVQKDGYKWIIKHEHVCNGLTSLWKTPTSGN</sequence>
<protein>
    <recommendedName>
        <fullName evidence="2">Methyltransferase</fullName>
    </recommendedName>
</protein>
<dbReference type="SUPFAM" id="SSF53335">
    <property type="entry name" value="S-adenosyl-L-methionine-dependent methyltransferases"/>
    <property type="match status" value="1"/>
</dbReference>
<name>A0A6C0KK16_9ZZZZ</name>
<proteinExistence type="predicted"/>
<reference evidence="1" key="1">
    <citation type="journal article" date="2020" name="Nature">
        <title>Giant virus diversity and host interactions through global metagenomics.</title>
        <authorList>
            <person name="Schulz F."/>
            <person name="Roux S."/>
            <person name="Paez-Espino D."/>
            <person name="Jungbluth S."/>
            <person name="Walsh D.A."/>
            <person name="Denef V.J."/>
            <person name="McMahon K.D."/>
            <person name="Konstantinidis K.T."/>
            <person name="Eloe-Fadrosh E.A."/>
            <person name="Kyrpides N.C."/>
            <person name="Woyke T."/>
        </authorList>
    </citation>
    <scope>NUCLEOTIDE SEQUENCE</scope>
    <source>
        <strain evidence="1">GVMAG-S-3300013006-138</strain>
    </source>
</reference>
<evidence type="ECO:0000313" key="1">
    <source>
        <dbReference type="EMBL" id="QHU18295.1"/>
    </source>
</evidence>
<evidence type="ECO:0008006" key="2">
    <source>
        <dbReference type="Google" id="ProtNLM"/>
    </source>
</evidence>
<dbReference type="EMBL" id="MN740926">
    <property type="protein sequence ID" value="QHU18295.1"/>
    <property type="molecule type" value="Genomic_DNA"/>
</dbReference>
<organism evidence="1">
    <name type="scientific">viral metagenome</name>
    <dbReference type="NCBI Taxonomy" id="1070528"/>
    <lineage>
        <taxon>unclassified sequences</taxon>
        <taxon>metagenomes</taxon>
        <taxon>organismal metagenomes</taxon>
    </lineage>
</organism>
<accession>A0A6C0KK16</accession>
<dbReference type="InterPro" id="IPR029063">
    <property type="entry name" value="SAM-dependent_MTases_sf"/>
</dbReference>